<organism evidence="2 3">
    <name type="scientific">Dyella soli</name>
    <dbReference type="NCBI Taxonomy" id="522319"/>
    <lineage>
        <taxon>Bacteria</taxon>
        <taxon>Pseudomonadati</taxon>
        <taxon>Pseudomonadota</taxon>
        <taxon>Gammaproteobacteria</taxon>
        <taxon>Lysobacterales</taxon>
        <taxon>Rhodanobacteraceae</taxon>
        <taxon>Dyella</taxon>
    </lineage>
</organism>
<evidence type="ECO:0000256" key="1">
    <source>
        <dbReference type="SAM" id="SignalP"/>
    </source>
</evidence>
<feature type="signal peptide" evidence="1">
    <location>
        <begin position="1"/>
        <end position="21"/>
    </location>
</feature>
<feature type="chain" id="PRO_5020408568" evidence="1">
    <location>
        <begin position="22"/>
        <end position="167"/>
    </location>
</feature>
<gene>
    <name evidence="2" type="ORF">EZM97_33265</name>
</gene>
<dbReference type="EMBL" id="SJTG01000006">
    <property type="protein sequence ID" value="TCI06360.1"/>
    <property type="molecule type" value="Genomic_DNA"/>
</dbReference>
<protein>
    <submittedName>
        <fullName evidence="2">Uncharacterized protein</fullName>
    </submittedName>
</protein>
<evidence type="ECO:0000313" key="3">
    <source>
        <dbReference type="Proteomes" id="UP000291822"/>
    </source>
</evidence>
<name>A0A4R0YE04_9GAMM</name>
<accession>A0A4R0YE04</accession>
<reference evidence="2 3" key="1">
    <citation type="submission" date="2019-02" db="EMBL/GenBank/DDBJ databases">
        <title>Dyella amyloliquefaciens sp. nov., isolated from forest soil.</title>
        <authorList>
            <person name="Gao Z.-H."/>
            <person name="Qiu L.-H."/>
        </authorList>
    </citation>
    <scope>NUCLEOTIDE SEQUENCE [LARGE SCALE GENOMIC DNA]</scope>
    <source>
        <strain evidence="2 3">KACC 12747</strain>
    </source>
</reference>
<sequence length="167" mass="18258">MRMTFVLPALLFAGLVAPAMAAAPAQAEHARVIEYTSFLESHPLDARSPAMRAWLLDWEDKSTDVVDMVCDAVLAPLPGKEVDFTGELLAQFVFGSATNQLAHPEQKDNLVANQLAGMRSLLKVYAIVLPLKPHARNPRFDELSEKEANGTLEAYLVPVINTSCKKA</sequence>
<dbReference type="Proteomes" id="UP000291822">
    <property type="component" value="Unassembled WGS sequence"/>
</dbReference>
<keyword evidence="1" id="KW-0732">Signal</keyword>
<proteinExistence type="predicted"/>
<dbReference type="RefSeq" id="WP_131413005.1">
    <property type="nucleotide sequence ID" value="NZ_SJTG01000006.1"/>
</dbReference>
<comment type="caution">
    <text evidence="2">The sequence shown here is derived from an EMBL/GenBank/DDBJ whole genome shotgun (WGS) entry which is preliminary data.</text>
</comment>
<keyword evidence="3" id="KW-1185">Reference proteome</keyword>
<dbReference type="AlphaFoldDB" id="A0A4R0YE04"/>
<evidence type="ECO:0000313" key="2">
    <source>
        <dbReference type="EMBL" id="TCI06360.1"/>
    </source>
</evidence>